<evidence type="ECO:0000256" key="1">
    <source>
        <dbReference type="SAM" id="Phobius"/>
    </source>
</evidence>
<proteinExistence type="predicted"/>
<reference evidence="2" key="2">
    <citation type="submission" date="2020-08" db="EMBL/GenBank/DDBJ databases">
        <title>Changes in the skin microbiome associated with squamous cell carcinoma in transplant recipients.</title>
        <authorList>
            <person name="Zaugg J."/>
            <person name="Krueger A."/>
            <person name="Lachner N."/>
        </authorList>
    </citation>
    <scope>NUCLEOTIDE SEQUENCE</scope>
    <source>
        <strain evidence="2">R5988</strain>
    </source>
</reference>
<gene>
    <name evidence="3" type="ORF">CTJ08_13450</name>
    <name evidence="2" type="ORF">H3963_05590</name>
</gene>
<dbReference type="Proteomes" id="UP000648077">
    <property type="component" value="Unassembled WGS sequence"/>
</dbReference>
<evidence type="ECO:0000313" key="2">
    <source>
        <dbReference type="EMBL" id="MBF2229903.1"/>
    </source>
</evidence>
<keyword evidence="1" id="KW-0812">Transmembrane</keyword>
<dbReference type="RefSeq" id="WP_002446808.1">
    <property type="nucleotide sequence ID" value="NZ_CAJUUW010000042.1"/>
</dbReference>
<accession>A0A4Y7VLT5</accession>
<evidence type="ECO:0000313" key="3">
    <source>
        <dbReference type="EMBL" id="PIH08991.1"/>
    </source>
</evidence>
<name>A0A4Y7VLT5_STAEP</name>
<feature type="transmembrane region" description="Helical" evidence="1">
    <location>
        <begin position="5"/>
        <end position="26"/>
    </location>
</feature>
<dbReference type="EMBL" id="PEJG01000089">
    <property type="protein sequence ID" value="PIH08991.1"/>
    <property type="molecule type" value="Genomic_DNA"/>
</dbReference>
<protein>
    <submittedName>
        <fullName evidence="3">Uncharacterized protein</fullName>
    </submittedName>
</protein>
<dbReference type="Proteomes" id="UP000228502">
    <property type="component" value="Unassembled WGS sequence"/>
</dbReference>
<reference evidence="3 4" key="1">
    <citation type="submission" date="2017-10" db="EMBL/GenBank/DDBJ databases">
        <title>genome sequences of Staph epi in chlorhexidine trial.</title>
        <authorList>
            <person name="Greninger A.L."/>
            <person name="Addetia A."/>
            <person name="Qin X."/>
            <person name="Zerr D."/>
        </authorList>
    </citation>
    <scope>NUCLEOTIDE SEQUENCE [LARGE SCALE GENOMIC DNA]</scope>
    <source>
        <strain evidence="3 4">SCH-17</strain>
    </source>
</reference>
<keyword evidence="1" id="KW-1133">Transmembrane helix</keyword>
<dbReference type="AlphaFoldDB" id="A0A4Y7VLT5"/>
<sequence length="64" mass="7256">MDKSFLAFIIADFIFITMSILLGLLGVYFTTAIGWGALIAIIAFLFYDLYFFRKVIKTIKHGNA</sequence>
<evidence type="ECO:0000313" key="4">
    <source>
        <dbReference type="Proteomes" id="UP000228502"/>
    </source>
</evidence>
<comment type="caution">
    <text evidence="3">The sequence shown here is derived from an EMBL/GenBank/DDBJ whole genome shotgun (WGS) entry which is preliminary data.</text>
</comment>
<feature type="transmembrane region" description="Helical" evidence="1">
    <location>
        <begin position="32"/>
        <end position="52"/>
    </location>
</feature>
<keyword evidence="1" id="KW-0472">Membrane</keyword>
<organism evidence="3 4">
    <name type="scientific">Staphylococcus epidermidis</name>
    <dbReference type="NCBI Taxonomy" id="1282"/>
    <lineage>
        <taxon>Bacteria</taxon>
        <taxon>Bacillati</taxon>
        <taxon>Bacillota</taxon>
        <taxon>Bacilli</taxon>
        <taxon>Bacillales</taxon>
        <taxon>Staphylococcaceae</taxon>
        <taxon>Staphylococcus</taxon>
    </lineage>
</organism>
<dbReference type="EMBL" id="JACGQI010000007">
    <property type="protein sequence ID" value="MBF2229903.1"/>
    <property type="molecule type" value="Genomic_DNA"/>
</dbReference>